<proteinExistence type="predicted"/>
<evidence type="ECO:0000313" key="3">
    <source>
        <dbReference type="EMBL" id="CAI6354721.1"/>
    </source>
</evidence>
<gene>
    <name evidence="3" type="ORF">MEUPH1_LOCUS10679</name>
</gene>
<evidence type="ECO:0000313" key="4">
    <source>
        <dbReference type="Proteomes" id="UP001160148"/>
    </source>
</evidence>
<keyword evidence="4" id="KW-1185">Reference proteome</keyword>
<dbReference type="Gene3D" id="3.30.160.60">
    <property type="entry name" value="Classic Zinc Finger"/>
    <property type="match status" value="1"/>
</dbReference>
<dbReference type="PROSITE" id="PS50157">
    <property type="entry name" value="ZINC_FINGER_C2H2_2"/>
    <property type="match status" value="1"/>
</dbReference>
<dbReference type="InterPro" id="IPR013087">
    <property type="entry name" value="Znf_C2H2_type"/>
</dbReference>
<dbReference type="EMBL" id="CARXXK010000002">
    <property type="protein sequence ID" value="CAI6354721.1"/>
    <property type="molecule type" value="Genomic_DNA"/>
</dbReference>
<name>A0AAV0WFS4_9HEMI</name>
<keyword evidence="1" id="KW-0863">Zinc-finger</keyword>
<protein>
    <recommendedName>
        <fullName evidence="2">C2H2-type domain-containing protein</fullName>
    </recommendedName>
</protein>
<dbReference type="SMART" id="SM00355">
    <property type="entry name" value="ZnF_C2H2"/>
    <property type="match status" value="2"/>
</dbReference>
<dbReference type="InterPro" id="IPR036236">
    <property type="entry name" value="Znf_C2H2_sf"/>
</dbReference>
<dbReference type="SUPFAM" id="SSF57667">
    <property type="entry name" value="beta-beta-alpha zinc fingers"/>
    <property type="match status" value="1"/>
</dbReference>
<sequence length="139" mass="16078">MLCFKCKSSHNDIDKLILHFKNSHNFNSKSPVRCNDCGQMFTLWSRFKRHVIRHHQSNNQNDLINDNVNLDEFMNSTGPLPVDSNIPITSTALINLKVSDTSQSNEFKSSACTDTYVNDDTIETPHNKFNLDYHLKKKY</sequence>
<keyword evidence="1" id="KW-0862">Zinc</keyword>
<keyword evidence="1" id="KW-0479">Metal-binding</keyword>
<comment type="caution">
    <text evidence="3">The sequence shown here is derived from an EMBL/GenBank/DDBJ whole genome shotgun (WGS) entry which is preliminary data.</text>
</comment>
<organism evidence="3 4">
    <name type="scientific">Macrosiphum euphorbiae</name>
    <name type="common">potato aphid</name>
    <dbReference type="NCBI Taxonomy" id="13131"/>
    <lineage>
        <taxon>Eukaryota</taxon>
        <taxon>Metazoa</taxon>
        <taxon>Ecdysozoa</taxon>
        <taxon>Arthropoda</taxon>
        <taxon>Hexapoda</taxon>
        <taxon>Insecta</taxon>
        <taxon>Pterygota</taxon>
        <taxon>Neoptera</taxon>
        <taxon>Paraneoptera</taxon>
        <taxon>Hemiptera</taxon>
        <taxon>Sternorrhyncha</taxon>
        <taxon>Aphidomorpha</taxon>
        <taxon>Aphidoidea</taxon>
        <taxon>Aphididae</taxon>
        <taxon>Macrosiphini</taxon>
        <taxon>Macrosiphum</taxon>
    </lineage>
</organism>
<dbReference type="GO" id="GO:0008270">
    <property type="term" value="F:zinc ion binding"/>
    <property type="evidence" value="ECO:0007669"/>
    <property type="project" value="UniProtKB-KW"/>
</dbReference>
<accession>A0AAV0WFS4</accession>
<evidence type="ECO:0000256" key="1">
    <source>
        <dbReference type="PROSITE-ProRule" id="PRU00042"/>
    </source>
</evidence>
<dbReference type="AlphaFoldDB" id="A0AAV0WFS4"/>
<feature type="domain" description="C2H2-type" evidence="2">
    <location>
        <begin position="32"/>
        <end position="60"/>
    </location>
</feature>
<evidence type="ECO:0000259" key="2">
    <source>
        <dbReference type="PROSITE" id="PS50157"/>
    </source>
</evidence>
<dbReference type="Proteomes" id="UP001160148">
    <property type="component" value="Unassembled WGS sequence"/>
</dbReference>
<dbReference type="PROSITE" id="PS00028">
    <property type="entry name" value="ZINC_FINGER_C2H2_1"/>
    <property type="match status" value="1"/>
</dbReference>
<reference evidence="3 4" key="1">
    <citation type="submission" date="2023-01" db="EMBL/GenBank/DDBJ databases">
        <authorList>
            <person name="Whitehead M."/>
        </authorList>
    </citation>
    <scope>NUCLEOTIDE SEQUENCE [LARGE SCALE GENOMIC DNA]</scope>
</reference>